<dbReference type="GO" id="GO:0061665">
    <property type="term" value="F:SUMO ligase activity"/>
    <property type="evidence" value="ECO:0007669"/>
    <property type="project" value="TreeGrafter"/>
</dbReference>
<dbReference type="Gene3D" id="3.30.40.10">
    <property type="entry name" value="Zinc/RING finger domain, C3HC4 (zinc finger)"/>
    <property type="match status" value="1"/>
</dbReference>
<dbReference type="EMBL" id="CAJFDI010000001">
    <property type="protein sequence ID" value="CAD5209567.1"/>
    <property type="molecule type" value="Genomic_DNA"/>
</dbReference>
<dbReference type="EMBL" id="CAJFCV020000001">
    <property type="protein sequence ID" value="CAG9084720.1"/>
    <property type="molecule type" value="Genomic_DNA"/>
</dbReference>
<evidence type="ECO:0000313" key="11">
    <source>
        <dbReference type="EMBL" id="CAD5209567.1"/>
    </source>
</evidence>
<evidence type="ECO:0000256" key="9">
    <source>
        <dbReference type="SAM" id="MobiDB-lite"/>
    </source>
</evidence>
<reference evidence="14" key="1">
    <citation type="submission" date="2016-11" db="UniProtKB">
        <authorList>
            <consortium name="WormBaseParasite"/>
        </authorList>
    </citation>
    <scope>IDENTIFICATION</scope>
</reference>
<keyword evidence="3" id="KW-0808">Transferase</keyword>
<dbReference type="Proteomes" id="UP000095284">
    <property type="component" value="Unplaced"/>
</dbReference>
<dbReference type="Gene3D" id="2.60.120.780">
    <property type="entry name" value="PINIT domain"/>
    <property type="match status" value="1"/>
</dbReference>
<feature type="region of interest" description="Disordered" evidence="9">
    <location>
        <begin position="442"/>
        <end position="588"/>
    </location>
</feature>
<sequence>MASGSWDYEFQSSLRMIENFRIQDLQAVLTRFSSTPLRGSTRKADLQKRVRDLLTSTNTRNAVVEYVQAINRQRSVQVAAPPAPQPQRAGVMMQQPYARPGLPQAGWPQPRIPMQNRAVPPLTTNSRQGFSSSNPMMRNQVNYNPNLFMCPSVVDPKNVHFTVLPFYEQKEVVMPHTLLPQYPKIDNGMVQHSFKFCLPRKFFNEFRVGADLPRYEVQLRMCVADASKPQSDAFPNVIRTYINQSSVQYPPLMNVQAPPGQGVGQIQKRSSRSVDITQNCIASRANEFSMIMEYQPDRHQYVFGIWVVYHLTAKALTEKIEGCCPKYYDETRNMIKKLLGGGEEDDIAMDVCRISLLCPLARILMKTPARGKSCTHLQCFDLTNYIMMNEKRANWKCPVCNRQTLPSELVVDYYFVEIINKINGQSSEVELLRDGSWKMIKEADDEDSRPSSPKRSRVEPTPTTQKTVETGRAAQNQDIITLDDSDEEDEQVPPTPAPAEPQKTGDQQPPSASTQKVAGEQNVIDKNTSGGSSVIYLSDDDSATENAPKDPAPNSSSSKPAQPQNSNSLDTSLFGGNQAGNHRPFSGELIKDSLPTSLLSNQAMADISLELVSFLQKLQHCEIDFNRI</sequence>
<dbReference type="PROSITE" id="PS51044">
    <property type="entry name" value="ZF_SP_RING"/>
    <property type="match status" value="1"/>
</dbReference>
<evidence type="ECO:0000256" key="3">
    <source>
        <dbReference type="ARBA" id="ARBA00022679"/>
    </source>
</evidence>
<dbReference type="Proteomes" id="UP000659654">
    <property type="component" value="Unassembled WGS sequence"/>
</dbReference>
<dbReference type="GO" id="GO:0016925">
    <property type="term" value="P:protein sumoylation"/>
    <property type="evidence" value="ECO:0007669"/>
    <property type="project" value="UniProtKB-UniPathway"/>
</dbReference>
<organism evidence="12 14">
    <name type="scientific">Bursaphelenchus xylophilus</name>
    <name type="common">Pinewood nematode worm</name>
    <name type="synonym">Aphelenchoides xylophilus</name>
    <dbReference type="NCBI Taxonomy" id="6326"/>
    <lineage>
        <taxon>Eukaryota</taxon>
        <taxon>Metazoa</taxon>
        <taxon>Ecdysozoa</taxon>
        <taxon>Nematoda</taxon>
        <taxon>Chromadorea</taxon>
        <taxon>Rhabditida</taxon>
        <taxon>Tylenchina</taxon>
        <taxon>Tylenchomorpha</taxon>
        <taxon>Aphelenchoidea</taxon>
        <taxon>Aphelenchoididae</taxon>
        <taxon>Bursaphelenchus</taxon>
    </lineage>
</organism>
<evidence type="ECO:0000256" key="1">
    <source>
        <dbReference type="ARBA" id="ARBA00004718"/>
    </source>
</evidence>
<dbReference type="PANTHER" id="PTHR10782:SF94">
    <property type="entry name" value="SUPPRESSOR OF VARIEGATION 2-10, ISOFORM I"/>
    <property type="match status" value="1"/>
</dbReference>
<keyword evidence="5 8" id="KW-0863">Zinc-finger</keyword>
<evidence type="ECO:0000256" key="5">
    <source>
        <dbReference type="ARBA" id="ARBA00022771"/>
    </source>
</evidence>
<accession>A0A1I7S778</accession>
<proteinExistence type="inferred from homology"/>
<dbReference type="PANTHER" id="PTHR10782">
    <property type="entry name" value="ZINC FINGER MIZ DOMAIN-CONTAINING PROTEIN"/>
    <property type="match status" value="1"/>
</dbReference>
<keyword evidence="7" id="KW-0862">Zinc</keyword>
<evidence type="ECO:0000256" key="4">
    <source>
        <dbReference type="ARBA" id="ARBA00022723"/>
    </source>
</evidence>
<dbReference type="eggNOG" id="KOG2169">
    <property type="taxonomic scope" value="Eukaryota"/>
</dbReference>
<keyword evidence="4" id="KW-0479">Metal-binding</keyword>
<dbReference type="InterPro" id="IPR038654">
    <property type="entry name" value="PINIT_sf"/>
</dbReference>
<dbReference type="InterPro" id="IPR023321">
    <property type="entry name" value="PINIT"/>
</dbReference>
<dbReference type="OrthoDB" id="5875376at2759"/>
<dbReference type="AlphaFoldDB" id="A0A1I7S778"/>
<feature type="compositionally biased region" description="Polar residues" evidence="9">
    <location>
        <begin position="504"/>
        <end position="516"/>
    </location>
</feature>
<comment type="similarity">
    <text evidence="2">Belongs to the PIAS family.</text>
</comment>
<feature type="compositionally biased region" description="Polar residues" evidence="9">
    <location>
        <begin position="461"/>
        <end position="479"/>
    </location>
</feature>
<dbReference type="GO" id="GO:0000785">
    <property type="term" value="C:chromatin"/>
    <property type="evidence" value="ECO:0007669"/>
    <property type="project" value="TreeGrafter"/>
</dbReference>
<dbReference type="InterPro" id="IPR004181">
    <property type="entry name" value="Znf_MIZ"/>
</dbReference>
<evidence type="ECO:0000313" key="14">
    <source>
        <dbReference type="WBParaSite" id="BXY_0886700.1"/>
    </source>
</evidence>
<dbReference type="GO" id="GO:0003712">
    <property type="term" value="F:transcription coregulator activity"/>
    <property type="evidence" value="ECO:0007669"/>
    <property type="project" value="TreeGrafter"/>
</dbReference>
<dbReference type="WBParaSite" id="BXY_0886700.1">
    <property type="protein sequence ID" value="BXY_0886700.1"/>
    <property type="gene ID" value="BXY_0886700"/>
</dbReference>
<dbReference type="CDD" id="cd16650">
    <property type="entry name" value="SP-RING_PIAS-like"/>
    <property type="match status" value="1"/>
</dbReference>
<reference evidence="11" key="2">
    <citation type="submission" date="2020-09" db="EMBL/GenBank/DDBJ databases">
        <authorList>
            <person name="Kikuchi T."/>
        </authorList>
    </citation>
    <scope>NUCLEOTIDE SEQUENCE</scope>
    <source>
        <strain evidence="11">Ka4C1</strain>
    </source>
</reference>
<feature type="compositionally biased region" description="Polar residues" evidence="9">
    <location>
        <begin position="553"/>
        <end position="575"/>
    </location>
</feature>
<evidence type="ECO:0000256" key="8">
    <source>
        <dbReference type="PROSITE-ProRule" id="PRU00452"/>
    </source>
</evidence>
<dbReference type="UniPathway" id="UPA00886"/>
<dbReference type="SMR" id="A0A1I7S778"/>
<comment type="pathway">
    <text evidence="1">Protein modification; protein sumoylation.</text>
</comment>
<evidence type="ECO:0000256" key="2">
    <source>
        <dbReference type="ARBA" id="ARBA00005383"/>
    </source>
</evidence>
<protein>
    <submittedName>
        <fullName evidence="11">(pine wood nematode) hypothetical protein</fullName>
    </submittedName>
    <submittedName>
        <fullName evidence="14">SP-RING-type domain-containing protein</fullName>
    </submittedName>
</protein>
<dbReference type="Proteomes" id="UP000582659">
    <property type="component" value="Unassembled WGS sequence"/>
</dbReference>
<dbReference type="InterPro" id="IPR013083">
    <property type="entry name" value="Znf_RING/FYVE/PHD"/>
</dbReference>
<feature type="domain" description="SP-RING-type" evidence="10">
    <location>
        <begin position="343"/>
        <end position="428"/>
    </location>
</feature>
<dbReference type="Pfam" id="PF02891">
    <property type="entry name" value="zf-MIZ"/>
    <property type="match status" value="1"/>
</dbReference>
<gene>
    <name evidence="11" type="ORF">BXYJ_LOCUS1500</name>
</gene>
<keyword evidence="6" id="KW-0833">Ubl conjugation pathway</keyword>
<dbReference type="Pfam" id="PF14324">
    <property type="entry name" value="PINIT"/>
    <property type="match status" value="1"/>
</dbReference>
<evidence type="ECO:0000259" key="10">
    <source>
        <dbReference type="PROSITE" id="PS51044"/>
    </source>
</evidence>
<name>A0A1I7S778_BURXY</name>
<dbReference type="GO" id="GO:0006357">
    <property type="term" value="P:regulation of transcription by RNA polymerase II"/>
    <property type="evidence" value="ECO:0007669"/>
    <property type="project" value="TreeGrafter"/>
</dbReference>
<dbReference type="GO" id="GO:0008270">
    <property type="term" value="F:zinc ion binding"/>
    <property type="evidence" value="ECO:0007669"/>
    <property type="project" value="UniProtKB-KW"/>
</dbReference>
<feature type="compositionally biased region" description="Acidic residues" evidence="9">
    <location>
        <begin position="481"/>
        <end position="491"/>
    </location>
</feature>
<keyword evidence="13" id="KW-1185">Reference proteome</keyword>
<evidence type="ECO:0000256" key="7">
    <source>
        <dbReference type="ARBA" id="ARBA00022833"/>
    </source>
</evidence>
<evidence type="ECO:0000313" key="12">
    <source>
        <dbReference type="Proteomes" id="UP000095284"/>
    </source>
</evidence>
<evidence type="ECO:0000313" key="13">
    <source>
        <dbReference type="Proteomes" id="UP000659654"/>
    </source>
</evidence>
<evidence type="ECO:0000256" key="6">
    <source>
        <dbReference type="ARBA" id="ARBA00022786"/>
    </source>
</evidence>